<keyword evidence="3" id="KW-1185">Reference proteome</keyword>
<accession>A0AAV3ZRC7</accession>
<evidence type="ECO:0000313" key="3">
    <source>
        <dbReference type="Proteomes" id="UP000735302"/>
    </source>
</evidence>
<dbReference type="Proteomes" id="UP000735302">
    <property type="component" value="Unassembled WGS sequence"/>
</dbReference>
<sequence length="134" mass="15537">MPITQNQLLPHAVGHQVLRQKEQKQTEDQKENFDRRLAIKTLRQLDCEKEVCIKTIKKNRQVGSKHNNLRSYIVRLKSVTPIRGNRKDFVATPKEDDTLKPPHENAKSTNRAARKRSQMWTLGLEALGCESRLL</sequence>
<feature type="region of interest" description="Disordered" evidence="1">
    <location>
        <begin position="85"/>
        <end position="115"/>
    </location>
</feature>
<name>A0AAV3ZRC7_9GAST</name>
<dbReference type="AlphaFoldDB" id="A0AAV3ZRC7"/>
<gene>
    <name evidence="2" type="ORF">PoB_002346900</name>
</gene>
<feature type="compositionally biased region" description="Basic and acidic residues" evidence="1">
    <location>
        <begin position="85"/>
        <end position="106"/>
    </location>
</feature>
<evidence type="ECO:0000313" key="2">
    <source>
        <dbReference type="EMBL" id="GFN96963.1"/>
    </source>
</evidence>
<proteinExistence type="predicted"/>
<dbReference type="EMBL" id="BLXT01002711">
    <property type="protein sequence ID" value="GFN96963.1"/>
    <property type="molecule type" value="Genomic_DNA"/>
</dbReference>
<evidence type="ECO:0000256" key="1">
    <source>
        <dbReference type="SAM" id="MobiDB-lite"/>
    </source>
</evidence>
<comment type="caution">
    <text evidence="2">The sequence shown here is derived from an EMBL/GenBank/DDBJ whole genome shotgun (WGS) entry which is preliminary data.</text>
</comment>
<reference evidence="2 3" key="1">
    <citation type="journal article" date="2021" name="Elife">
        <title>Chloroplast acquisition without the gene transfer in kleptoplastic sea slugs, Plakobranchus ocellatus.</title>
        <authorList>
            <person name="Maeda T."/>
            <person name="Takahashi S."/>
            <person name="Yoshida T."/>
            <person name="Shimamura S."/>
            <person name="Takaki Y."/>
            <person name="Nagai Y."/>
            <person name="Toyoda A."/>
            <person name="Suzuki Y."/>
            <person name="Arimoto A."/>
            <person name="Ishii H."/>
            <person name="Satoh N."/>
            <person name="Nishiyama T."/>
            <person name="Hasebe M."/>
            <person name="Maruyama T."/>
            <person name="Minagawa J."/>
            <person name="Obokata J."/>
            <person name="Shigenobu S."/>
        </authorList>
    </citation>
    <scope>NUCLEOTIDE SEQUENCE [LARGE SCALE GENOMIC DNA]</scope>
</reference>
<protein>
    <submittedName>
        <fullName evidence="2">Uncharacterized protein</fullName>
    </submittedName>
</protein>
<organism evidence="2 3">
    <name type="scientific">Plakobranchus ocellatus</name>
    <dbReference type="NCBI Taxonomy" id="259542"/>
    <lineage>
        <taxon>Eukaryota</taxon>
        <taxon>Metazoa</taxon>
        <taxon>Spiralia</taxon>
        <taxon>Lophotrochozoa</taxon>
        <taxon>Mollusca</taxon>
        <taxon>Gastropoda</taxon>
        <taxon>Heterobranchia</taxon>
        <taxon>Euthyneura</taxon>
        <taxon>Panpulmonata</taxon>
        <taxon>Sacoglossa</taxon>
        <taxon>Placobranchoidea</taxon>
        <taxon>Plakobranchidae</taxon>
        <taxon>Plakobranchus</taxon>
    </lineage>
</organism>